<protein>
    <submittedName>
        <fullName evidence="1">Uncharacterized protein</fullName>
    </submittedName>
</protein>
<reference evidence="1" key="1">
    <citation type="submission" date="2022-06" db="EMBL/GenBank/DDBJ databases">
        <title>Novel species in genus nocardia.</title>
        <authorList>
            <person name="Li F."/>
        </authorList>
    </citation>
    <scope>NUCLEOTIDE SEQUENCE</scope>
    <source>
        <strain evidence="1">CDC141</strain>
    </source>
</reference>
<dbReference type="AlphaFoldDB" id="A0A9X2IWN2"/>
<evidence type="ECO:0000313" key="1">
    <source>
        <dbReference type="EMBL" id="MCM6772061.1"/>
    </source>
</evidence>
<keyword evidence="2" id="KW-1185">Reference proteome</keyword>
<gene>
    <name evidence="1" type="ORF">NDR86_01075</name>
</gene>
<dbReference type="Proteomes" id="UP001139157">
    <property type="component" value="Unassembled WGS sequence"/>
</dbReference>
<proteinExistence type="predicted"/>
<dbReference type="RefSeq" id="WP_251908938.1">
    <property type="nucleotide sequence ID" value="NZ_JAMRXG010000001.1"/>
</dbReference>
<name>A0A9X2IWN2_9NOCA</name>
<dbReference type="EMBL" id="JAMRXG010000001">
    <property type="protein sequence ID" value="MCM6772061.1"/>
    <property type="molecule type" value="Genomic_DNA"/>
</dbReference>
<sequence length="585" mass="62659">MSDAGHRSGRWRTTVALAVSAVIGAGMTQISAAAADPGPVSAASDRQERELSTRDGIVTSYVSLALPLPPNAPPHPANCDRVGYLRYRPVDGPAEATAAEHVVVQQQGMFGGAVNSASVAFNTVRSARAMGQKIEFWSLARRSTCLDEIRGFDHALQTGNYLDAVDYYFNGKPIDGQVSPGFKTSEQLPVLDFMGLERVVRDQYEVMLHEIPDQAERARKYVCAGISLGGLVTGLFSDWDFDGRPGADQCAAFAAQDTMVSSDPVAIQNTPLLADLTDAIVGPTNSVVQAGFRGDIMPRVFGGTPILGSRGFMILRLAGLAAHLDPDGESQLLAHLPREFDVEATLNYLLAPSWAAFASNGANGEGGVRDFRFTNTALLGMLLDNNSNNFQLLQQSVGALSGGPVQEKTFPNPGELTQLPLFGNFLRISAGPQKRVFPTDRSALYTWRNYDDVRGVSFTSPNHEVADIRDAARQLATGSPGAYWETYFPLRLTVDIGAGYGGARSGSMAGLRYAGMSRVKPNFIAWAGDSAIQFTVGSFFPIPASAHMVTLPGYNHVDTIAAAAVQNDGQPDYSGELLARFIKTL</sequence>
<organism evidence="1 2">
    <name type="scientific">Nocardia pulmonis</name>
    <dbReference type="NCBI Taxonomy" id="2951408"/>
    <lineage>
        <taxon>Bacteria</taxon>
        <taxon>Bacillati</taxon>
        <taxon>Actinomycetota</taxon>
        <taxon>Actinomycetes</taxon>
        <taxon>Mycobacteriales</taxon>
        <taxon>Nocardiaceae</taxon>
        <taxon>Nocardia</taxon>
    </lineage>
</organism>
<accession>A0A9X2IWN2</accession>
<evidence type="ECO:0000313" key="2">
    <source>
        <dbReference type="Proteomes" id="UP001139157"/>
    </source>
</evidence>
<comment type="caution">
    <text evidence="1">The sequence shown here is derived from an EMBL/GenBank/DDBJ whole genome shotgun (WGS) entry which is preliminary data.</text>
</comment>